<feature type="transmembrane region" description="Helical" evidence="7">
    <location>
        <begin position="250"/>
        <end position="272"/>
    </location>
</feature>
<dbReference type="Gene3D" id="1.10.3720.10">
    <property type="entry name" value="MetI-like"/>
    <property type="match status" value="1"/>
</dbReference>
<evidence type="ECO:0000256" key="3">
    <source>
        <dbReference type="ARBA" id="ARBA00022475"/>
    </source>
</evidence>
<keyword evidence="5 7" id="KW-1133">Transmembrane helix</keyword>
<keyword evidence="2 7" id="KW-0813">Transport</keyword>
<sequence length="419" mass="45386">MKRWTSTVAVAAALTLGLAACSDPSADGPADTTVSWPAPTGRLDGVSLTIWAHADRDQRQEQPAAPHRRAVAAGDGAPAARHHRAAQRHPLRRPGHQPGGRGCLLQQGGLRRPRRNRPAEELRRDGRRGPPTQDQGVTPFYEMGADRWATQWWVQVQLADTAKSGLWERINTGQEKFTDPTVLGAIKKYRTLIDEGLFNADIRTATFDKQGTALLDGSLLIVVPTVFGVLLCGPMASWVLARRASRLTAVLYAIAISGIILPPAVVTVVLLLRQLGLAGTVVGMIGVYLGIYLSTVIFFVTGFVRTIPTSLDEAAQTDGAGPLTVFRRVVLPLLRPVLATATILICLYVWNDVFYAFFVIGGRLDTLPLNLFRVASAGLYLNNWHLIFAYVILMSLPLIAVLAVAQRKIISGITSGAVK</sequence>
<evidence type="ECO:0000256" key="7">
    <source>
        <dbReference type="RuleBase" id="RU363032"/>
    </source>
</evidence>
<feature type="transmembrane region" description="Helical" evidence="7">
    <location>
        <begin position="219"/>
        <end position="241"/>
    </location>
</feature>
<dbReference type="EMBL" id="CP058905">
    <property type="protein sequence ID" value="QLK00714.1"/>
    <property type="molecule type" value="Genomic_DNA"/>
</dbReference>
<feature type="transmembrane region" description="Helical" evidence="7">
    <location>
        <begin position="384"/>
        <end position="405"/>
    </location>
</feature>
<feature type="signal peptide" evidence="9">
    <location>
        <begin position="1"/>
        <end position="26"/>
    </location>
</feature>
<evidence type="ECO:0000256" key="4">
    <source>
        <dbReference type="ARBA" id="ARBA00022692"/>
    </source>
</evidence>
<keyword evidence="9" id="KW-0732">Signal</keyword>
<evidence type="ECO:0000256" key="9">
    <source>
        <dbReference type="SAM" id="SignalP"/>
    </source>
</evidence>
<reference evidence="11" key="1">
    <citation type="submission" date="2020-08" db="EMBL/GenBank/DDBJ databases">
        <title>A bifunctional nitrone conjugated secondary metabolite targeting the ribosome.</title>
        <authorList>
            <person name="Limbrick E.M."/>
            <person name="Graf M."/>
            <person name="Derewacz D.K."/>
            <person name="Nguyen F."/>
            <person name="Spraggins J.M."/>
            <person name="Wieland M."/>
            <person name="Ynigez-Gutierrez A.E."/>
            <person name="Reisman B.J."/>
            <person name="Zinshteyn B."/>
            <person name="McCulloch K."/>
            <person name="Iverson T.M."/>
            <person name="Green R."/>
            <person name="Wilson D.N."/>
            <person name="Bachmann B.O."/>
        </authorList>
    </citation>
    <scope>NUCLEOTIDE SEQUENCE</scope>
    <source>
        <strain evidence="11">Africana</strain>
    </source>
</reference>
<dbReference type="GO" id="GO:0055085">
    <property type="term" value="P:transmembrane transport"/>
    <property type="evidence" value="ECO:0007669"/>
    <property type="project" value="InterPro"/>
</dbReference>
<dbReference type="CDD" id="cd06261">
    <property type="entry name" value="TM_PBP2"/>
    <property type="match status" value="1"/>
</dbReference>
<keyword evidence="4 7" id="KW-0812">Transmembrane</keyword>
<comment type="subcellular location">
    <subcellularLocation>
        <location evidence="1 7">Cell membrane</location>
        <topology evidence="1 7">Multi-pass membrane protein</topology>
    </subcellularLocation>
</comment>
<feature type="compositionally biased region" description="Basic residues" evidence="8">
    <location>
        <begin position="80"/>
        <end position="95"/>
    </location>
</feature>
<evidence type="ECO:0000256" key="8">
    <source>
        <dbReference type="SAM" id="MobiDB-lite"/>
    </source>
</evidence>
<dbReference type="PANTHER" id="PTHR32243:SF24">
    <property type="entry name" value="DIACETYLCHITOBIOSE UPTAKE SYSTEM PERMEASE PROTEIN NGCG"/>
    <property type="match status" value="1"/>
</dbReference>
<feature type="transmembrane region" description="Helical" evidence="7">
    <location>
        <begin position="337"/>
        <end position="364"/>
    </location>
</feature>
<keyword evidence="3" id="KW-1003">Cell membrane</keyword>
<evidence type="ECO:0000256" key="2">
    <source>
        <dbReference type="ARBA" id="ARBA00022448"/>
    </source>
</evidence>
<feature type="region of interest" description="Disordered" evidence="8">
    <location>
        <begin position="56"/>
        <end position="138"/>
    </location>
</feature>
<comment type="similarity">
    <text evidence="7">Belongs to the binding-protein-dependent transport system permease family.</text>
</comment>
<feature type="domain" description="ABC transmembrane type-1" evidence="10">
    <location>
        <begin position="215"/>
        <end position="405"/>
    </location>
</feature>
<dbReference type="PANTHER" id="PTHR32243">
    <property type="entry name" value="MALTOSE TRANSPORT SYSTEM PERMEASE-RELATED"/>
    <property type="match status" value="1"/>
</dbReference>
<evidence type="ECO:0000256" key="6">
    <source>
        <dbReference type="ARBA" id="ARBA00023136"/>
    </source>
</evidence>
<dbReference type="InterPro" id="IPR050901">
    <property type="entry name" value="BP-dep_ABC_trans_perm"/>
</dbReference>
<evidence type="ECO:0000259" key="10">
    <source>
        <dbReference type="PROSITE" id="PS50928"/>
    </source>
</evidence>
<dbReference type="AlphaFoldDB" id="A0A7D6CG66"/>
<dbReference type="SUPFAM" id="SSF53850">
    <property type="entry name" value="Periplasmic binding protein-like II"/>
    <property type="match status" value="1"/>
</dbReference>
<dbReference type="PROSITE" id="PS51257">
    <property type="entry name" value="PROKAR_LIPOPROTEIN"/>
    <property type="match status" value="1"/>
</dbReference>
<dbReference type="SUPFAM" id="SSF161098">
    <property type="entry name" value="MetI-like"/>
    <property type="match status" value="1"/>
</dbReference>
<feature type="chain" id="PRO_5027788479" evidence="9">
    <location>
        <begin position="27"/>
        <end position="419"/>
    </location>
</feature>
<dbReference type="GO" id="GO:0005886">
    <property type="term" value="C:plasma membrane"/>
    <property type="evidence" value="ECO:0007669"/>
    <property type="project" value="UniProtKB-SubCell"/>
</dbReference>
<name>A0A7D6CG66_9ACTN</name>
<evidence type="ECO:0000313" key="11">
    <source>
        <dbReference type="EMBL" id="QLK00714.1"/>
    </source>
</evidence>
<evidence type="ECO:0000256" key="1">
    <source>
        <dbReference type="ARBA" id="ARBA00004651"/>
    </source>
</evidence>
<feature type="transmembrane region" description="Helical" evidence="7">
    <location>
        <begin position="278"/>
        <end position="300"/>
    </location>
</feature>
<dbReference type="InterPro" id="IPR035906">
    <property type="entry name" value="MetI-like_sf"/>
</dbReference>
<accession>A0A7D6CG66</accession>
<feature type="compositionally biased region" description="Basic and acidic residues" evidence="8">
    <location>
        <begin position="117"/>
        <end position="128"/>
    </location>
</feature>
<gene>
    <name evidence="11" type="ORF">HZU44_12345</name>
</gene>
<evidence type="ECO:0000256" key="5">
    <source>
        <dbReference type="ARBA" id="ARBA00022989"/>
    </source>
</evidence>
<dbReference type="InterPro" id="IPR000515">
    <property type="entry name" value="MetI-like"/>
</dbReference>
<dbReference type="Pfam" id="PF00528">
    <property type="entry name" value="BPD_transp_1"/>
    <property type="match status" value="1"/>
</dbReference>
<dbReference type="PROSITE" id="PS50928">
    <property type="entry name" value="ABC_TM1"/>
    <property type="match status" value="1"/>
</dbReference>
<organism evidence="11">
    <name type="scientific">Micromonospora carbonacea</name>
    <dbReference type="NCBI Taxonomy" id="47853"/>
    <lineage>
        <taxon>Bacteria</taxon>
        <taxon>Bacillati</taxon>
        <taxon>Actinomycetota</taxon>
        <taxon>Actinomycetes</taxon>
        <taxon>Micromonosporales</taxon>
        <taxon>Micromonosporaceae</taxon>
        <taxon>Micromonospora</taxon>
    </lineage>
</organism>
<protein>
    <submittedName>
        <fullName evidence="11">ABC transporter permease subunit</fullName>
    </submittedName>
</protein>
<keyword evidence="6 7" id="KW-0472">Membrane</keyword>
<proteinExistence type="inferred from homology"/>